<feature type="region of interest" description="Disordered" evidence="1">
    <location>
        <begin position="26"/>
        <end position="231"/>
    </location>
</feature>
<dbReference type="PANTHER" id="PTHR38128:SF2">
    <property type="entry name" value="OLIGOMERIC GOLGI COMPLEX SUBUNIT 4, PUTATIVE-RELATED"/>
    <property type="match status" value="1"/>
</dbReference>
<feature type="compositionally biased region" description="Basic residues" evidence="1">
    <location>
        <begin position="121"/>
        <end position="133"/>
    </location>
</feature>
<feature type="compositionally biased region" description="Basic residues" evidence="1">
    <location>
        <begin position="213"/>
        <end position="231"/>
    </location>
</feature>
<dbReference type="AlphaFoldDB" id="E9GX32"/>
<gene>
    <name evidence="2" type="ORF">DAPPUDRAFT_249648</name>
</gene>
<evidence type="ECO:0000256" key="1">
    <source>
        <dbReference type="SAM" id="MobiDB-lite"/>
    </source>
</evidence>
<dbReference type="Proteomes" id="UP000000305">
    <property type="component" value="Unassembled WGS sequence"/>
</dbReference>
<accession>E9GX32</accession>
<feature type="compositionally biased region" description="Basic and acidic residues" evidence="1">
    <location>
        <begin position="75"/>
        <end position="95"/>
    </location>
</feature>
<reference evidence="2 3" key="1">
    <citation type="journal article" date="2011" name="Science">
        <title>The ecoresponsive genome of Daphnia pulex.</title>
        <authorList>
            <person name="Colbourne J.K."/>
            <person name="Pfrender M.E."/>
            <person name="Gilbert D."/>
            <person name="Thomas W.K."/>
            <person name="Tucker A."/>
            <person name="Oakley T.H."/>
            <person name="Tokishita S."/>
            <person name="Aerts A."/>
            <person name="Arnold G.J."/>
            <person name="Basu M.K."/>
            <person name="Bauer D.J."/>
            <person name="Caceres C.E."/>
            <person name="Carmel L."/>
            <person name="Casola C."/>
            <person name="Choi J.H."/>
            <person name="Detter J.C."/>
            <person name="Dong Q."/>
            <person name="Dusheyko S."/>
            <person name="Eads B.D."/>
            <person name="Frohlich T."/>
            <person name="Geiler-Samerotte K.A."/>
            <person name="Gerlach D."/>
            <person name="Hatcher P."/>
            <person name="Jogdeo S."/>
            <person name="Krijgsveld J."/>
            <person name="Kriventseva E.V."/>
            <person name="Kultz D."/>
            <person name="Laforsch C."/>
            <person name="Lindquist E."/>
            <person name="Lopez J."/>
            <person name="Manak J.R."/>
            <person name="Muller J."/>
            <person name="Pangilinan J."/>
            <person name="Patwardhan R.P."/>
            <person name="Pitluck S."/>
            <person name="Pritham E.J."/>
            <person name="Rechtsteiner A."/>
            <person name="Rho M."/>
            <person name="Rogozin I.B."/>
            <person name="Sakarya O."/>
            <person name="Salamov A."/>
            <person name="Schaack S."/>
            <person name="Shapiro H."/>
            <person name="Shiga Y."/>
            <person name="Skalitzky C."/>
            <person name="Smith Z."/>
            <person name="Souvorov A."/>
            <person name="Sung W."/>
            <person name="Tang Z."/>
            <person name="Tsuchiya D."/>
            <person name="Tu H."/>
            <person name="Vos H."/>
            <person name="Wang M."/>
            <person name="Wolf Y.I."/>
            <person name="Yamagata H."/>
            <person name="Yamada T."/>
            <person name="Ye Y."/>
            <person name="Shaw J.R."/>
            <person name="Andrews J."/>
            <person name="Crease T.J."/>
            <person name="Tang H."/>
            <person name="Lucas S.M."/>
            <person name="Robertson H.M."/>
            <person name="Bork P."/>
            <person name="Koonin E.V."/>
            <person name="Zdobnov E.M."/>
            <person name="Grigoriev I.V."/>
            <person name="Lynch M."/>
            <person name="Boore J.L."/>
        </authorList>
    </citation>
    <scope>NUCLEOTIDE SEQUENCE [LARGE SCALE GENOMIC DNA]</scope>
</reference>
<feature type="compositionally biased region" description="Acidic residues" evidence="1">
    <location>
        <begin position="60"/>
        <end position="74"/>
    </location>
</feature>
<dbReference type="PANTHER" id="PTHR38128">
    <property type="entry name" value="GAMETOCYTOGENESIS-IMPLICATED PROTEIN"/>
    <property type="match status" value="1"/>
</dbReference>
<organism evidence="2 3">
    <name type="scientific">Daphnia pulex</name>
    <name type="common">Water flea</name>
    <dbReference type="NCBI Taxonomy" id="6669"/>
    <lineage>
        <taxon>Eukaryota</taxon>
        <taxon>Metazoa</taxon>
        <taxon>Ecdysozoa</taxon>
        <taxon>Arthropoda</taxon>
        <taxon>Crustacea</taxon>
        <taxon>Branchiopoda</taxon>
        <taxon>Diplostraca</taxon>
        <taxon>Cladocera</taxon>
        <taxon>Anomopoda</taxon>
        <taxon>Daphniidae</taxon>
        <taxon>Daphnia</taxon>
    </lineage>
</organism>
<dbReference type="EMBL" id="GL732571">
    <property type="protein sequence ID" value="EFX76007.1"/>
    <property type="molecule type" value="Genomic_DNA"/>
</dbReference>
<dbReference type="KEGG" id="dpx:DAPPUDRAFT_249648"/>
<feature type="compositionally biased region" description="Polar residues" evidence="1">
    <location>
        <begin position="168"/>
        <end position="181"/>
    </location>
</feature>
<proteinExistence type="predicted"/>
<keyword evidence="3" id="KW-1185">Reference proteome</keyword>
<evidence type="ECO:0000313" key="2">
    <source>
        <dbReference type="EMBL" id="EFX76007.1"/>
    </source>
</evidence>
<dbReference type="PhylomeDB" id="E9GX32"/>
<evidence type="ECO:0000313" key="3">
    <source>
        <dbReference type="Proteomes" id="UP000000305"/>
    </source>
</evidence>
<feature type="compositionally biased region" description="Polar residues" evidence="1">
    <location>
        <begin position="42"/>
        <end position="52"/>
    </location>
</feature>
<sequence>MLWRQEPCPAFESTFDVGNWYRATTETDTQAAKDPNEKAQRAKNNSSATCATSGDKENESDWETCSDCSTDSDNETNKITRGKEDVREDVTEKLQENTNEEETIQPAEIGVEPSTSASPNKVKKKVGRPKKSAHPVNPSTPPAQTEQVAKNPNPPNPTHHPPTDTTNGNSNENSTPGNKTEQLGKRIRRRPVRYADGADENQLDQLDMDKDAKKIRKNPIGRRKTKKLYKY</sequence>
<protein>
    <submittedName>
        <fullName evidence="2">Uncharacterized protein</fullName>
    </submittedName>
</protein>
<name>E9GX32_DAPPU</name>
<dbReference type="InParanoid" id="E9GX32"/>
<dbReference type="HOGENOM" id="CLU_1200905_0_0_1"/>